<dbReference type="Gene3D" id="1.10.10.10">
    <property type="entry name" value="Winged helix-like DNA-binding domain superfamily/Winged helix DNA-binding domain"/>
    <property type="match status" value="1"/>
</dbReference>
<dbReference type="CDD" id="cd07377">
    <property type="entry name" value="WHTH_GntR"/>
    <property type="match status" value="1"/>
</dbReference>
<dbReference type="Gene3D" id="1.20.120.530">
    <property type="entry name" value="GntR ligand-binding domain-like"/>
    <property type="match status" value="1"/>
</dbReference>
<dbReference type="Proteomes" id="UP001596306">
    <property type="component" value="Unassembled WGS sequence"/>
</dbReference>
<keyword evidence="3" id="KW-0804">Transcription</keyword>
<protein>
    <submittedName>
        <fullName evidence="5">GntR family transcriptional regulator</fullName>
    </submittedName>
</protein>
<comment type="caution">
    <text evidence="5">The sequence shown here is derived from an EMBL/GenBank/DDBJ whole genome shotgun (WGS) entry which is preliminary data.</text>
</comment>
<dbReference type="InterPro" id="IPR008920">
    <property type="entry name" value="TF_FadR/GntR_C"/>
</dbReference>
<dbReference type="EMBL" id="JBHSTP010000002">
    <property type="protein sequence ID" value="MFC6356588.1"/>
    <property type="molecule type" value="Genomic_DNA"/>
</dbReference>
<evidence type="ECO:0000256" key="1">
    <source>
        <dbReference type="ARBA" id="ARBA00023015"/>
    </source>
</evidence>
<evidence type="ECO:0000256" key="3">
    <source>
        <dbReference type="ARBA" id="ARBA00023163"/>
    </source>
</evidence>
<evidence type="ECO:0000259" key="4">
    <source>
        <dbReference type="PROSITE" id="PS50949"/>
    </source>
</evidence>
<proteinExistence type="predicted"/>
<name>A0ABW1VIE5_9MICO</name>
<feature type="domain" description="HTH gntR-type" evidence="4">
    <location>
        <begin position="12"/>
        <end position="79"/>
    </location>
</feature>
<dbReference type="SMART" id="SM00895">
    <property type="entry name" value="FCD"/>
    <property type="match status" value="1"/>
</dbReference>
<dbReference type="InterPro" id="IPR036388">
    <property type="entry name" value="WH-like_DNA-bd_sf"/>
</dbReference>
<reference evidence="6" key="1">
    <citation type="journal article" date="2019" name="Int. J. Syst. Evol. Microbiol.">
        <title>The Global Catalogue of Microorganisms (GCM) 10K type strain sequencing project: providing services to taxonomists for standard genome sequencing and annotation.</title>
        <authorList>
            <consortium name="The Broad Institute Genomics Platform"/>
            <consortium name="The Broad Institute Genome Sequencing Center for Infectious Disease"/>
            <person name="Wu L."/>
            <person name="Ma J."/>
        </authorList>
    </citation>
    <scope>NUCLEOTIDE SEQUENCE [LARGE SCALE GENOMIC DNA]</scope>
    <source>
        <strain evidence="6">CCUG 43304</strain>
    </source>
</reference>
<dbReference type="PANTHER" id="PTHR43537">
    <property type="entry name" value="TRANSCRIPTIONAL REGULATOR, GNTR FAMILY"/>
    <property type="match status" value="1"/>
</dbReference>
<dbReference type="Pfam" id="PF00392">
    <property type="entry name" value="GntR"/>
    <property type="match status" value="1"/>
</dbReference>
<keyword evidence="2" id="KW-0238">DNA-binding</keyword>
<organism evidence="5 6">
    <name type="scientific">Luethyella okanaganae</name>
    <dbReference type="NCBI Taxonomy" id="69372"/>
    <lineage>
        <taxon>Bacteria</taxon>
        <taxon>Bacillati</taxon>
        <taxon>Actinomycetota</taxon>
        <taxon>Actinomycetes</taxon>
        <taxon>Micrococcales</taxon>
        <taxon>Microbacteriaceae</taxon>
        <taxon>Luethyella</taxon>
    </lineage>
</organism>
<evidence type="ECO:0000313" key="6">
    <source>
        <dbReference type="Proteomes" id="UP001596306"/>
    </source>
</evidence>
<dbReference type="PANTHER" id="PTHR43537:SF45">
    <property type="entry name" value="GNTR FAMILY REGULATORY PROTEIN"/>
    <property type="match status" value="1"/>
</dbReference>
<gene>
    <name evidence="5" type="ORF">ACFQB0_10765</name>
</gene>
<dbReference type="RefSeq" id="WP_386731221.1">
    <property type="nucleotide sequence ID" value="NZ_JBHSTP010000002.1"/>
</dbReference>
<keyword evidence="6" id="KW-1185">Reference proteome</keyword>
<dbReference type="InterPro" id="IPR000524">
    <property type="entry name" value="Tscrpt_reg_HTH_GntR"/>
</dbReference>
<dbReference type="SUPFAM" id="SSF46785">
    <property type="entry name" value="Winged helix' DNA-binding domain"/>
    <property type="match status" value="1"/>
</dbReference>
<evidence type="ECO:0000313" key="5">
    <source>
        <dbReference type="EMBL" id="MFC6356588.1"/>
    </source>
</evidence>
<dbReference type="InterPro" id="IPR011711">
    <property type="entry name" value="GntR_C"/>
</dbReference>
<dbReference type="PRINTS" id="PR00035">
    <property type="entry name" value="HTHGNTR"/>
</dbReference>
<dbReference type="PROSITE" id="PS50949">
    <property type="entry name" value="HTH_GNTR"/>
    <property type="match status" value="1"/>
</dbReference>
<dbReference type="SMART" id="SM00345">
    <property type="entry name" value="HTH_GNTR"/>
    <property type="match status" value="1"/>
</dbReference>
<dbReference type="SUPFAM" id="SSF48008">
    <property type="entry name" value="GntR ligand-binding domain-like"/>
    <property type="match status" value="1"/>
</dbReference>
<dbReference type="Pfam" id="PF07729">
    <property type="entry name" value="FCD"/>
    <property type="match status" value="1"/>
</dbReference>
<sequence>MPPKLQRVRAQQSLTEQAHSALRNAIASGQMRPGEMHSVAELALQLGVSRTPVREAVLQLARIGMVEVRRNQGVVVLARTEEDVARIYQLRLWLEVPAVEIAASTASPAQKEQIRKAYSQMLSAAEIGDQSRLEHADTQFHSLILNVTDNPRLVSVVRELRDLLMSRNQTTTGKSQSLLEVAHDHDDILAAIENGDGPAAAACMRVHLETTCDRVITLFRD</sequence>
<accession>A0ABW1VIE5</accession>
<dbReference type="InterPro" id="IPR036390">
    <property type="entry name" value="WH_DNA-bd_sf"/>
</dbReference>
<evidence type="ECO:0000256" key="2">
    <source>
        <dbReference type="ARBA" id="ARBA00023125"/>
    </source>
</evidence>
<keyword evidence="1" id="KW-0805">Transcription regulation</keyword>